<feature type="signal peptide" evidence="5">
    <location>
        <begin position="1"/>
        <end position="30"/>
    </location>
</feature>
<proteinExistence type="inferred from homology"/>
<dbReference type="InterPro" id="IPR028082">
    <property type="entry name" value="Peripla_BP_I"/>
</dbReference>
<evidence type="ECO:0000313" key="7">
    <source>
        <dbReference type="EMBL" id="OBS09344.1"/>
    </source>
</evidence>
<sequence>MKKHPQGRLARRIAAVGGLALVLAAGASHAACSVNIGVLLALTGSMAEIGQDNLRSAQLAVKDVNAAGGVGGCTIKPIVADTETEPSVAVNQAKSLIDLRGVRVIFGSNSSGTTIAELRSVTAPSKVLLVSPSAASTSFTELAKKGYTKGLFYRGVMSVGGEGPVVAYVARHMAGWKHVSIVYVNNAFGVTYAKETIKAFEAMGGKARLIPYNSDQPDYQSIVTDALRDKPQALVLLAHPKGGQAILRDWLQAGGPQHVLLADSVATENFVEKSGGKLLDGGWTVKDAAVKTPWYELYRKNFEMAYKRTPHIPYDTNSYDAMAITLLAMDQAGTQDAHKIFAAAREITAPGGLIVHPTPAGFKAALAAIAQGKKIHYVGVTGALSIDQYGDVSNPVVIGRVKGGKLDYYKTLGVDEVDSIVKHHKL</sequence>
<dbReference type="PANTHER" id="PTHR30483:SF6">
    <property type="entry name" value="PERIPLASMIC BINDING PROTEIN OF ABC TRANSPORTER FOR NATURAL AMINO ACIDS"/>
    <property type="match status" value="1"/>
</dbReference>
<comment type="similarity">
    <text evidence="1">Belongs to the leucine-binding protein family.</text>
</comment>
<evidence type="ECO:0000259" key="6">
    <source>
        <dbReference type="Pfam" id="PF13458"/>
    </source>
</evidence>
<evidence type="ECO:0000256" key="3">
    <source>
        <dbReference type="ARBA" id="ARBA00022729"/>
    </source>
</evidence>
<dbReference type="GO" id="GO:0006865">
    <property type="term" value="P:amino acid transport"/>
    <property type="evidence" value="ECO:0007669"/>
    <property type="project" value="UniProtKB-KW"/>
</dbReference>
<dbReference type="Gene3D" id="3.40.50.2300">
    <property type="match status" value="2"/>
</dbReference>
<protein>
    <recommendedName>
        <fullName evidence="6">Leucine-binding protein domain-containing protein</fullName>
    </recommendedName>
</protein>
<dbReference type="InterPro" id="IPR051010">
    <property type="entry name" value="BCAA_transport"/>
</dbReference>
<dbReference type="InterPro" id="IPR000709">
    <property type="entry name" value="Leu_Ile_Val-bd"/>
</dbReference>
<evidence type="ECO:0000256" key="2">
    <source>
        <dbReference type="ARBA" id="ARBA00022448"/>
    </source>
</evidence>
<dbReference type="CDD" id="cd06346">
    <property type="entry name" value="PBP1_ABC_ligand_binding-like"/>
    <property type="match status" value="1"/>
</dbReference>
<evidence type="ECO:0000256" key="5">
    <source>
        <dbReference type="SAM" id="SignalP"/>
    </source>
</evidence>
<name>A0A1A6C465_9GAMM</name>
<dbReference type="Proteomes" id="UP000029273">
    <property type="component" value="Unassembled WGS sequence"/>
</dbReference>
<dbReference type="EMBL" id="JQSG02000003">
    <property type="protein sequence ID" value="OBS09344.1"/>
    <property type="molecule type" value="Genomic_DNA"/>
</dbReference>
<feature type="chain" id="PRO_5008343232" description="Leucine-binding protein domain-containing protein" evidence="5">
    <location>
        <begin position="31"/>
        <end position="426"/>
    </location>
</feature>
<dbReference type="AlphaFoldDB" id="A0A1A6C465"/>
<dbReference type="InterPro" id="IPR028081">
    <property type="entry name" value="Leu-bd"/>
</dbReference>
<evidence type="ECO:0000256" key="1">
    <source>
        <dbReference type="ARBA" id="ARBA00010062"/>
    </source>
</evidence>
<accession>A0A1A6C465</accession>
<dbReference type="STRING" id="160660.BJI67_01360"/>
<comment type="caution">
    <text evidence="7">The sequence shown here is derived from an EMBL/GenBank/DDBJ whole genome shotgun (WGS) entry which is preliminary data.</text>
</comment>
<dbReference type="RefSeq" id="WP_065089492.1">
    <property type="nucleotide sequence ID" value="NZ_JQSG02000003.1"/>
</dbReference>
<dbReference type="Pfam" id="PF13458">
    <property type="entry name" value="Peripla_BP_6"/>
    <property type="match status" value="1"/>
</dbReference>
<dbReference type="PRINTS" id="PR00337">
    <property type="entry name" value="LEUILEVALBP"/>
</dbReference>
<dbReference type="PANTHER" id="PTHR30483">
    <property type="entry name" value="LEUCINE-SPECIFIC-BINDING PROTEIN"/>
    <property type="match status" value="1"/>
</dbReference>
<gene>
    <name evidence="7" type="ORF">Thpro_021672</name>
</gene>
<dbReference type="OrthoDB" id="7337537at2"/>
<dbReference type="SUPFAM" id="SSF53822">
    <property type="entry name" value="Periplasmic binding protein-like I"/>
    <property type="match status" value="1"/>
</dbReference>
<reference evidence="7 8" key="1">
    <citation type="journal article" date="2014" name="Genome Announc.">
        <title>Draft Genome Sequence of the Iron-Oxidizing, Acidophilic, and Halotolerant 'Thiobacillus prosperus' Type Strain DSM 5130.</title>
        <authorList>
            <person name="Ossandon F.J."/>
            <person name="Cardenas J.P."/>
            <person name="Corbett M."/>
            <person name="Quatrini R."/>
            <person name="Holmes D.S."/>
            <person name="Watkin E."/>
        </authorList>
    </citation>
    <scope>NUCLEOTIDE SEQUENCE [LARGE SCALE GENOMIC DNA]</scope>
    <source>
        <strain evidence="7 8">DSM 5130</strain>
    </source>
</reference>
<evidence type="ECO:0000313" key="8">
    <source>
        <dbReference type="Proteomes" id="UP000029273"/>
    </source>
</evidence>
<keyword evidence="2" id="KW-0813">Transport</keyword>
<feature type="domain" description="Leucine-binding protein" evidence="6">
    <location>
        <begin position="34"/>
        <end position="350"/>
    </location>
</feature>
<evidence type="ECO:0000256" key="4">
    <source>
        <dbReference type="ARBA" id="ARBA00022970"/>
    </source>
</evidence>
<keyword evidence="4" id="KW-0029">Amino-acid transport</keyword>
<keyword evidence="3 5" id="KW-0732">Signal</keyword>
<keyword evidence="8" id="KW-1185">Reference proteome</keyword>
<organism evidence="7 8">
    <name type="scientific">Acidihalobacter prosperus</name>
    <dbReference type="NCBI Taxonomy" id="160660"/>
    <lineage>
        <taxon>Bacteria</taxon>
        <taxon>Pseudomonadati</taxon>
        <taxon>Pseudomonadota</taxon>
        <taxon>Gammaproteobacteria</taxon>
        <taxon>Chromatiales</taxon>
        <taxon>Ectothiorhodospiraceae</taxon>
        <taxon>Acidihalobacter</taxon>
    </lineage>
</organism>